<dbReference type="SUPFAM" id="SSF52172">
    <property type="entry name" value="CheY-like"/>
    <property type="match status" value="1"/>
</dbReference>
<dbReference type="OrthoDB" id="8876203at2"/>
<dbReference type="CDD" id="cd17546">
    <property type="entry name" value="REC_hyHK_CKI1_RcsC-like"/>
    <property type="match status" value="1"/>
</dbReference>
<organism evidence="3 4">
    <name type="scientific">Piscinibacter gummiphilus</name>
    <dbReference type="NCBI Taxonomy" id="946333"/>
    <lineage>
        <taxon>Bacteria</taxon>
        <taxon>Pseudomonadati</taxon>
        <taxon>Pseudomonadota</taxon>
        <taxon>Betaproteobacteria</taxon>
        <taxon>Burkholderiales</taxon>
        <taxon>Sphaerotilaceae</taxon>
        <taxon>Piscinibacter</taxon>
    </lineage>
</organism>
<dbReference type="RefSeq" id="WP_085750440.1">
    <property type="nucleotide sequence ID" value="NZ_BSPR01000014.1"/>
</dbReference>
<evidence type="ECO:0000256" key="1">
    <source>
        <dbReference type="ARBA" id="ARBA00022553"/>
    </source>
</evidence>
<accession>A0A1W6L7H1</accession>
<dbReference type="Pfam" id="PF00072">
    <property type="entry name" value="Response_reg"/>
    <property type="match status" value="1"/>
</dbReference>
<proteinExistence type="predicted"/>
<dbReference type="InterPro" id="IPR011006">
    <property type="entry name" value="CheY-like_superfamily"/>
</dbReference>
<dbReference type="InterPro" id="IPR001789">
    <property type="entry name" value="Sig_transdc_resp-reg_receiver"/>
</dbReference>
<protein>
    <submittedName>
        <fullName evidence="3">Uncharacterized protein</fullName>
    </submittedName>
</protein>
<name>A0A1W6L7H1_9BURK</name>
<dbReference type="SMART" id="SM00448">
    <property type="entry name" value="REC"/>
    <property type="match status" value="1"/>
</dbReference>
<gene>
    <name evidence="3" type="ORF">A4W93_09765</name>
</gene>
<dbReference type="Proteomes" id="UP000193427">
    <property type="component" value="Chromosome"/>
</dbReference>
<evidence type="ECO:0000313" key="3">
    <source>
        <dbReference type="EMBL" id="ARN20172.1"/>
    </source>
</evidence>
<keyword evidence="4" id="KW-1185">Reference proteome</keyword>
<reference evidence="3 4" key="1">
    <citation type="submission" date="2016-04" db="EMBL/GenBank/DDBJ databases">
        <title>Complete genome sequence of natural rubber-degrading, novel Gram-negative bacterium, Rhizobacter gummiphilus strain NS21.</title>
        <authorList>
            <person name="Tabata M."/>
            <person name="Kasai D."/>
            <person name="Fukuda M."/>
        </authorList>
    </citation>
    <scope>NUCLEOTIDE SEQUENCE [LARGE SCALE GENOMIC DNA]</scope>
    <source>
        <strain evidence="3 4">NS21</strain>
    </source>
</reference>
<dbReference type="PANTHER" id="PTHR45339:SF1">
    <property type="entry name" value="HYBRID SIGNAL TRANSDUCTION HISTIDINE KINASE J"/>
    <property type="match status" value="1"/>
</dbReference>
<dbReference type="AlphaFoldDB" id="A0A1W6L7H1"/>
<dbReference type="STRING" id="946333.A4W93_09765"/>
<evidence type="ECO:0000313" key="4">
    <source>
        <dbReference type="Proteomes" id="UP000193427"/>
    </source>
</evidence>
<keyword evidence="2" id="KW-0902">Two-component regulatory system</keyword>
<evidence type="ECO:0000256" key="2">
    <source>
        <dbReference type="ARBA" id="ARBA00023012"/>
    </source>
</evidence>
<dbReference type="PROSITE" id="PS50110">
    <property type="entry name" value="RESPONSE_REGULATORY"/>
    <property type="match status" value="1"/>
</dbReference>
<keyword evidence="1" id="KW-0597">Phosphoprotein</keyword>
<dbReference type="EMBL" id="CP015118">
    <property type="protein sequence ID" value="ARN20172.1"/>
    <property type="molecule type" value="Genomic_DNA"/>
</dbReference>
<dbReference type="KEGG" id="rgu:A4W93_09765"/>
<dbReference type="Gene3D" id="3.40.50.2300">
    <property type="match status" value="1"/>
</dbReference>
<dbReference type="GO" id="GO:0000160">
    <property type="term" value="P:phosphorelay signal transduction system"/>
    <property type="evidence" value="ECO:0007669"/>
    <property type="project" value="UniProtKB-KW"/>
</dbReference>
<sequence length="419" mass="44317">MPFSVFDMGELVTLTSRPVVAQVVARGGSYRFDYVGGPTEIHGDADAHQRCFQRVMAAAADLLLKGTLNLFARAEPVAGRDEVRVTLTLVAAGELADGAEARARMEHLSLEQDPSGAFAHSTCPFIGADISVSAPSASQVMLQVKFEVDGHMRRAPAPYAHGASVFLVHPDDEAAEGLAGRLRRLGWDTTILGTDADAALVVQAKLVHPPETIILFEPQGTGLRRLEAAKRKHPDSQVLLAVTAGAEVIGTEGIDEAIRVVPLLPSELWDLTSPRAEEDGGASRPAPLQPLAPPVVLVADDNEVNVAVAEGLLRILGYGTRSAANGQEAVTSCEANSPAAVLMDVDMPVMNGYEATRRLKAQQRLGHLPGFPIIAFTAGDDAAVAARHGMDDFLSKPVAIGALKRALCRALKGRAPPLR</sequence>
<dbReference type="PANTHER" id="PTHR45339">
    <property type="entry name" value="HYBRID SIGNAL TRANSDUCTION HISTIDINE KINASE J"/>
    <property type="match status" value="1"/>
</dbReference>